<dbReference type="GO" id="GO:0005886">
    <property type="term" value="C:plasma membrane"/>
    <property type="evidence" value="ECO:0007669"/>
    <property type="project" value="UniProtKB-SubCell"/>
</dbReference>
<protein>
    <recommendedName>
        <fullName evidence="7">Signal transduction histidine kinase 5TM receptor LytS transmembrane region domain-containing protein</fullName>
    </recommendedName>
</protein>
<feature type="domain" description="Signal transduction histidine kinase 5TM receptor LytS transmembrane region" evidence="7">
    <location>
        <begin position="21"/>
        <end position="104"/>
    </location>
</feature>
<reference evidence="8 9" key="1">
    <citation type="submission" date="2019-07" db="EMBL/GenBank/DDBJ databases">
        <title>Whole genome shotgun sequence of Aneurinibacillus danicus NBRC 102444.</title>
        <authorList>
            <person name="Hosoyama A."/>
            <person name="Uohara A."/>
            <person name="Ohji S."/>
            <person name="Ichikawa N."/>
        </authorList>
    </citation>
    <scope>NUCLEOTIDE SEQUENCE [LARGE SCALE GENOMIC DNA]</scope>
    <source>
        <strain evidence="8 9">NBRC 102444</strain>
    </source>
</reference>
<evidence type="ECO:0000313" key="8">
    <source>
        <dbReference type="EMBL" id="GEN35120.1"/>
    </source>
</evidence>
<dbReference type="GO" id="GO:0000155">
    <property type="term" value="F:phosphorelay sensor kinase activity"/>
    <property type="evidence" value="ECO:0007669"/>
    <property type="project" value="InterPro"/>
</dbReference>
<dbReference type="EMBL" id="BJXX01000117">
    <property type="protein sequence ID" value="GEN35120.1"/>
    <property type="molecule type" value="Genomic_DNA"/>
</dbReference>
<sequence>MDGSSGKIGRLMSGAFFYIKLFDMRSIPLIITILYCGYEAGLFALAVLLLYRYYLGGDGFYTTLYIYPVVTCFVVFMFSCFQKSDREKRHKIAMWLALLSSSLVIFGSLLSMQEEAKTQMKFLHFSFEYSLIQLAGVMTSYALLKNVEIIWK</sequence>
<evidence type="ECO:0000256" key="2">
    <source>
        <dbReference type="ARBA" id="ARBA00022475"/>
    </source>
</evidence>
<dbReference type="InterPro" id="IPR011620">
    <property type="entry name" value="Sig_transdc_His_kinase_LytS_TM"/>
</dbReference>
<name>A0A511V8C9_9BACL</name>
<feature type="transmembrane region" description="Helical" evidence="6">
    <location>
        <begin position="60"/>
        <end position="80"/>
    </location>
</feature>
<dbReference type="RefSeq" id="WP_146810446.1">
    <property type="nucleotide sequence ID" value="NZ_BJXX01000117.1"/>
</dbReference>
<evidence type="ECO:0000256" key="4">
    <source>
        <dbReference type="ARBA" id="ARBA00022989"/>
    </source>
</evidence>
<evidence type="ECO:0000313" key="9">
    <source>
        <dbReference type="Proteomes" id="UP000321157"/>
    </source>
</evidence>
<evidence type="ECO:0000256" key="3">
    <source>
        <dbReference type="ARBA" id="ARBA00022692"/>
    </source>
</evidence>
<proteinExistence type="predicted"/>
<organism evidence="8 9">
    <name type="scientific">Aneurinibacillus danicus</name>
    <dbReference type="NCBI Taxonomy" id="267746"/>
    <lineage>
        <taxon>Bacteria</taxon>
        <taxon>Bacillati</taxon>
        <taxon>Bacillota</taxon>
        <taxon>Bacilli</taxon>
        <taxon>Bacillales</taxon>
        <taxon>Paenibacillaceae</taxon>
        <taxon>Aneurinibacillus group</taxon>
        <taxon>Aneurinibacillus</taxon>
    </lineage>
</organism>
<keyword evidence="3 6" id="KW-0812">Transmembrane</keyword>
<comment type="caution">
    <text evidence="8">The sequence shown here is derived from an EMBL/GenBank/DDBJ whole genome shotgun (WGS) entry which is preliminary data.</text>
</comment>
<feature type="transmembrane region" description="Helical" evidence="6">
    <location>
        <begin position="29"/>
        <end position="54"/>
    </location>
</feature>
<keyword evidence="9" id="KW-1185">Reference proteome</keyword>
<dbReference type="GO" id="GO:0071555">
    <property type="term" value="P:cell wall organization"/>
    <property type="evidence" value="ECO:0007669"/>
    <property type="project" value="InterPro"/>
</dbReference>
<keyword evidence="5 6" id="KW-0472">Membrane</keyword>
<keyword evidence="4 6" id="KW-1133">Transmembrane helix</keyword>
<dbReference type="AlphaFoldDB" id="A0A511V8C9"/>
<dbReference type="Pfam" id="PF07694">
    <property type="entry name" value="5TM-5TMR_LYT"/>
    <property type="match status" value="1"/>
</dbReference>
<evidence type="ECO:0000256" key="6">
    <source>
        <dbReference type="SAM" id="Phobius"/>
    </source>
</evidence>
<accession>A0A511V8C9</accession>
<feature type="transmembrane region" description="Helical" evidence="6">
    <location>
        <begin position="122"/>
        <end position="144"/>
    </location>
</feature>
<evidence type="ECO:0000256" key="1">
    <source>
        <dbReference type="ARBA" id="ARBA00004651"/>
    </source>
</evidence>
<gene>
    <name evidence="8" type="ORF">ADA01nite_25800</name>
</gene>
<keyword evidence="2" id="KW-1003">Cell membrane</keyword>
<evidence type="ECO:0000259" key="7">
    <source>
        <dbReference type="Pfam" id="PF07694"/>
    </source>
</evidence>
<feature type="transmembrane region" description="Helical" evidence="6">
    <location>
        <begin position="92"/>
        <end position="110"/>
    </location>
</feature>
<comment type="subcellular location">
    <subcellularLocation>
        <location evidence="1">Cell membrane</location>
        <topology evidence="1">Multi-pass membrane protein</topology>
    </subcellularLocation>
</comment>
<evidence type="ECO:0000256" key="5">
    <source>
        <dbReference type="ARBA" id="ARBA00023136"/>
    </source>
</evidence>
<dbReference type="Proteomes" id="UP000321157">
    <property type="component" value="Unassembled WGS sequence"/>
</dbReference>